<dbReference type="PROSITE" id="PS00678">
    <property type="entry name" value="WD_REPEATS_1"/>
    <property type="match status" value="1"/>
</dbReference>
<keyword evidence="8" id="KW-1185">Reference proteome</keyword>
<reference evidence="5" key="1">
    <citation type="submission" date="2022-10" db="EMBL/GenBank/DDBJ databases">
        <authorList>
            <person name="Chen Y."/>
            <person name="Dougan E. K."/>
            <person name="Chan C."/>
            <person name="Rhodes N."/>
            <person name="Thang M."/>
        </authorList>
    </citation>
    <scope>NUCLEOTIDE SEQUENCE</scope>
</reference>
<feature type="repeat" description="WD" evidence="3">
    <location>
        <begin position="123"/>
        <end position="163"/>
    </location>
</feature>
<keyword evidence="2" id="KW-0677">Repeat</keyword>
<dbReference type="InterPro" id="IPR036322">
    <property type="entry name" value="WD40_repeat_dom_sf"/>
</dbReference>
<evidence type="ECO:0000313" key="5">
    <source>
        <dbReference type="EMBL" id="CAI4005069.1"/>
    </source>
</evidence>
<dbReference type="Proteomes" id="UP001152797">
    <property type="component" value="Unassembled WGS sequence"/>
</dbReference>
<evidence type="ECO:0000256" key="2">
    <source>
        <dbReference type="ARBA" id="ARBA00022737"/>
    </source>
</evidence>
<dbReference type="AlphaFoldDB" id="A0A9P1D9C2"/>
<dbReference type="Pfam" id="PF00400">
    <property type="entry name" value="WD40"/>
    <property type="match status" value="2"/>
</dbReference>
<dbReference type="GO" id="GO:0006283">
    <property type="term" value="P:transcription-coupled nucleotide-excision repair"/>
    <property type="evidence" value="ECO:0007669"/>
    <property type="project" value="InterPro"/>
</dbReference>
<organism evidence="5">
    <name type="scientific">Cladocopium goreaui</name>
    <dbReference type="NCBI Taxonomy" id="2562237"/>
    <lineage>
        <taxon>Eukaryota</taxon>
        <taxon>Sar</taxon>
        <taxon>Alveolata</taxon>
        <taxon>Dinophyceae</taxon>
        <taxon>Suessiales</taxon>
        <taxon>Symbiodiniaceae</taxon>
        <taxon>Cladocopium</taxon>
    </lineage>
</organism>
<reference evidence="6" key="2">
    <citation type="submission" date="2024-04" db="EMBL/GenBank/DDBJ databases">
        <authorList>
            <person name="Chen Y."/>
            <person name="Shah S."/>
            <person name="Dougan E. K."/>
            <person name="Thang M."/>
            <person name="Chan C."/>
        </authorList>
    </citation>
    <scope>NUCLEOTIDE SEQUENCE [LARGE SCALE GENOMIC DNA]</scope>
</reference>
<sequence length="413" mass="46216">MFGIYLMWQFHWGLDCVGFCPFEIWRCDCDGALTFPIGCTVYIVVTRVSSKILQRIRMAPPKKSKFWNLESTAEAGPSVAMPMDLHSSVRHLAINGQAKVACGLDDSTLRLVDLRSGSPVNTMQGHTKPPLSVVWGSDDQLFSGGMDGTVRAWDTRMGARSLFLCDPYAHEGEVVLKRKAEKTQVTEEQDHNKEAKVEPYRFRSLGRVLGTDRRFEDGSVRQMVGSDSFLELESTTGKSSKGTPEHLRRSREEFSKDAELKRRHVFGPPRRQYEHDASLAHRGAVTSVCFVDGRLLSCGVDGKVRCWDPKTGHLQAAAWREVNVECGREEQSMQMAALGYPDEVCLIPEEEFLAVYSLRSARCFLRLAAHKGAVQGCEAWDGHVLSAGSDGLLLHWRRGERHQGQSEVISLDD</sequence>
<evidence type="ECO:0000256" key="3">
    <source>
        <dbReference type="PROSITE-ProRule" id="PRU00221"/>
    </source>
</evidence>
<feature type="compositionally biased region" description="Basic and acidic residues" evidence="4">
    <location>
        <begin position="243"/>
        <end position="254"/>
    </location>
</feature>
<evidence type="ECO:0000313" key="8">
    <source>
        <dbReference type="Proteomes" id="UP001152797"/>
    </source>
</evidence>
<dbReference type="InterPro" id="IPR015943">
    <property type="entry name" value="WD40/YVTN_repeat-like_dom_sf"/>
</dbReference>
<dbReference type="InterPro" id="IPR019775">
    <property type="entry name" value="WD40_repeat_CS"/>
</dbReference>
<accession>A0A9P1D9C2</accession>
<dbReference type="GO" id="GO:0031464">
    <property type="term" value="C:Cul4A-RING E3 ubiquitin ligase complex"/>
    <property type="evidence" value="ECO:0007669"/>
    <property type="project" value="TreeGrafter"/>
</dbReference>
<dbReference type="EMBL" id="CAMXCT030003557">
    <property type="protein sequence ID" value="CAL4792381.1"/>
    <property type="molecule type" value="Genomic_DNA"/>
</dbReference>
<dbReference type="PANTHER" id="PTHR46202">
    <property type="entry name" value="DNA EXCISION REPAIR PROTEIN ERCC-8"/>
    <property type="match status" value="1"/>
</dbReference>
<dbReference type="OrthoDB" id="361494at2759"/>
<proteinExistence type="predicted"/>
<name>A0A9P1D9C2_9DINO</name>
<feature type="compositionally biased region" description="Polar residues" evidence="4">
    <location>
        <begin position="233"/>
        <end position="242"/>
    </location>
</feature>
<keyword evidence="1 3" id="KW-0853">WD repeat</keyword>
<dbReference type="GO" id="GO:0000209">
    <property type="term" value="P:protein polyubiquitination"/>
    <property type="evidence" value="ECO:0007669"/>
    <property type="project" value="TreeGrafter"/>
</dbReference>
<dbReference type="Gene3D" id="2.130.10.10">
    <property type="entry name" value="YVTN repeat-like/Quinoprotein amine dehydrogenase"/>
    <property type="match status" value="2"/>
</dbReference>
<dbReference type="InterPro" id="IPR042238">
    <property type="entry name" value="Rad28/ERCC8/Ckn1/ATCSA-1"/>
</dbReference>
<gene>
    <name evidence="5" type="ORF">C1SCF055_LOCUS30824</name>
</gene>
<dbReference type="GO" id="GO:0000109">
    <property type="term" value="C:nucleotide-excision repair complex"/>
    <property type="evidence" value="ECO:0007669"/>
    <property type="project" value="TreeGrafter"/>
</dbReference>
<evidence type="ECO:0000256" key="1">
    <source>
        <dbReference type="ARBA" id="ARBA00022574"/>
    </source>
</evidence>
<dbReference type="GO" id="GO:0043161">
    <property type="term" value="P:proteasome-mediated ubiquitin-dependent protein catabolic process"/>
    <property type="evidence" value="ECO:0007669"/>
    <property type="project" value="TreeGrafter"/>
</dbReference>
<dbReference type="SUPFAM" id="SSF50978">
    <property type="entry name" value="WD40 repeat-like"/>
    <property type="match status" value="1"/>
</dbReference>
<dbReference type="SMART" id="SM00320">
    <property type="entry name" value="WD40"/>
    <property type="match status" value="4"/>
</dbReference>
<evidence type="ECO:0000313" key="7">
    <source>
        <dbReference type="EMBL" id="CAL4792381.1"/>
    </source>
</evidence>
<dbReference type="PROSITE" id="PS50082">
    <property type="entry name" value="WD_REPEATS_2"/>
    <property type="match status" value="2"/>
</dbReference>
<dbReference type="EMBL" id="CAMXCT020003557">
    <property type="protein sequence ID" value="CAL1158444.1"/>
    <property type="molecule type" value="Genomic_DNA"/>
</dbReference>
<dbReference type="EMBL" id="CAMXCT010003557">
    <property type="protein sequence ID" value="CAI4005069.1"/>
    <property type="molecule type" value="Genomic_DNA"/>
</dbReference>
<evidence type="ECO:0000256" key="4">
    <source>
        <dbReference type="SAM" id="MobiDB-lite"/>
    </source>
</evidence>
<dbReference type="PANTHER" id="PTHR46202:SF1">
    <property type="entry name" value="DNA EXCISION REPAIR PROTEIN ERCC-8"/>
    <property type="match status" value="1"/>
</dbReference>
<dbReference type="InterPro" id="IPR001680">
    <property type="entry name" value="WD40_rpt"/>
</dbReference>
<dbReference type="PROSITE" id="PS50294">
    <property type="entry name" value="WD_REPEATS_REGION"/>
    <property type="match status" value="1"/>
</dbReference>
<comment type="caution">
    <text evidence="5">The sequence shown here is derived from an EMBL/GenBank/DDBJ whole genome shotgun (WGS) entry which is preliminary data.</text>
</comment>
<feature type="region of interest" description="Disordered" evidence="4">
    <location>
        <begin position="232"/>
        <end position="254"/>
    </location>
</feature>
<protein>
    <submittedName>
        <fullName evidence="7">DNA excision repair protein ERCC-8</fullName>
    </submittedName>
</protein>
<evidence type="ECO:0000313" key="6">
    <source>
        <dbReference type="EMBL" id="CAL1158444.1"/>
    </source>
</evidence>
<feature type="repeat" description="WD" evidence="3">
    <location>
        <begin position="278"/>
        <end position="317"/>
    </location>
</feature>